<accession>A0AAW0LP24</accession>
<dbReference type="PANTHER" id="PTHR47992">
    <property type="entry name" value="PROTEIN PHOSPHATASE"/>
    <property type="match status" value="1"/>
</dbReference>
<dbReference type="InterPro" id="IPR001932">
    <property type="entry name" value="PPM-type_phosphatase-like_dom"/>
</dbReference>
<dbReference type="EMBL" id="PKMF04000072">
    <property type="protein sequence ID" value="KAK7852817.1"/>
    <property type="molecule type" value="Genomic_DNA"/>
</dbReference>
<dbReference type="Proteomes" id="UP000237347">
    <property type="component" value="Unassembled WGS sequence"/>
</dbReference>
<name>A0AAW0LP24_QUESU</name>
<dbReference type="InterPro" id="IPR015655">
    <property type="entry name" value="PP2C"/>
</dbReference>
<sequence>MGACCTKDVIYGRAKEDDWDENEDRFDEGETQYGDGGARIRISLVIKKGYSAVCSMVMVPWVTELHERFVKAFNETDEELGLDSSIDSYCSGTTAVTIVKQFLALEEIMINLFLFNSQLTINPEAERIKSCEGRIFAADEEPDVDRVWMTDCDCPGLAMSRAFGDFCIKDCGLISTPEVSYRKITSNDEFLVLATDGVWDALSNNEVIRIVGSAKRRSMAAKLLVAHAINGWKYKYPTSKVDDCAAICLFFKSHTTKPMSENSKSNVNNPKFLDYRSIKCCGKSPESVIVNDNRITVIDRIESKKECGALDGGVSRVNTILKISRSLSFMSWRKSSKRFDEVEAH</sequence>
<evidence type="ECO:0000313" key="2">
    <source>
        <dbReference type="EMBL" id="KAK7852817.1"/>
    </source>
</evidence>
<dbReference type="Gene3D" id="3.60.40.10">
    <property type="entry name" value="PPM-type phosphatase domain"/>
    <property type="match status" value="1"/>
</dbReference>
<evidence type="ECO:0000259" key="1">
    <source>
        <dbReference type="PROSITE" id="PS51746"/>
    </source>
</evidence>
<dbReference type="PROSITE" id="PS51746">
    <property type="entry name" value="PPM_2"/>
    <property type="match status" value="1"/>
</dbReference>
<dbReference type="GO" id="GO:0004722">
    <property type="term" value="F:protein serine/threonine phosphatase activity"/>
    <property type="evidence" value="ECO:0007669"/>
    <property type="project" value="InterPro"/>
</dbReference>
<dbReference type="SMART" id="SM00332">
    <property type="entry name" value="PP2Cc"/>
    <property type="match status" value="1"/>
</dbReference>
<evidence type="ECO:0000313" key="3">
    <source>
        <dbReference type="Proteomes" id="UP000237347"/>
    </source>
</evidence>
<reference evidence="2 3" key="1">
    <citation type="journal article" date="2018" name="Sci. Data">
        <title>The draft genome sequence of cork oak.</title>
        <authorList>
            <person name="Ramos A.M."/>
            <person name="Usie A."/>
            <person name="Barbosa P."/>
            <person name="Barros P.M."/>
            <person name="Capote T."/>
            <person name="Chaves I."/>
            <person name="Simoes F."/>
            <person name="Abreu I."/>
            <person name="Carrasquinho I."/>
            <person name="Faro C."/>
            <person name="Guimaraes J.B."/>
            <person name="Mendonca D."/>
            <person name="Nobrega F."/>
            <person name="Rodrigues L."/>
            <person name="Saibo N.J.M."/>
            <person name="Varela M.C."/>
            <person name="Egas C."/>
            <person name="Matos J."/>
            <person name="Miguel C.M."/>
            <person name="Oliveira M.M."/>
            <person name="Ricardo C.P."/>
            <person name="Goncalves S."/>
        </authorList>
    </citation>
    <scope>NUCLEOTIDE SEQUENCE [LARGE SCALE GENOMIC DNA]</scope>
    <source>
        <strain evidence="3">cv. HL8</strain>
    </source>
</reference>
<dbReference type="Pfam" id="PF00481">
    <property type="entry name" value="PP2C"/>
    <property type="match status" value="1"/>
</dbReference>
<dbReference type="InterPro" id="IPR036457">
    <property type="entry name" value="PPM-type-like_dom_sf"/>
</dbReference>
<protein>
    <recommendedName>
        <fullName evidence="1">PPM-type phosphatase domain-containing protein</fullName>
    </recommendedName>
</protein>
<organism evidence="2 3">
    <name type="scientific">Quercus suber</name>
    <name type="common">Cork oak</name>
    <dbReference type="NCBI Taxonomy" id="58331"/>
    <lineage>
        <taxon>Eukaryota</taxon>
        <taxon>Viridiplantae</taxon>
        <taxon>Streptophyta</taxon>
        <taxon>Embryophyta</taxon>
        <taxon>Tracheophyta</taxon>
        <taxon>Spermatophyta</taxon>
        <taxon>Magnoliopsida</taxon>
        <taxon>eudicotyledons</taxon>
        <taxon>Gunneridae</taxon>
        <taxon>Pentapetalae</taxon>
        <taxon>rosids</taxon>
        <taxon>fabids</taxon>
        <taxon>Fagales</taxon>
        <taxon>Fagaceae</taxon>
        <taxon>Quercus</taxon>
    </lineage>
</organism>
<dbReference type="CDD" id="cd00143">
    <property type="entry name" value="PP2Cc"/>
    <property type="match status" value="1"/>
</dbReference>
<comment type="caution">
    <text evidence="2">The sequence shown here is derived from an EMBL/GenBank/DDBJ whole genome shotgun (WGS) entry which is preliminary data.</text>
</comment>
<dbReference type="AlphaFoldDB" id="A0AAW0LP24"/>
<feature type="domain" description="PPM-type phosphatase" evidence="1">
    <location>
        <begin position="1"/>
        <end position="251"/>
    </location>
</feature>
<gene>
    <name evidence="2" type="ORF">CFP56_037991</name>
</gene>
<proteinExistence type="predicted"/>
<dbReference type="SUPFAM" id="SSF81606">
    <property type="entry name" value="PP2C-like"/>
    <property type="match status" value="1"/>
</dbReference>
<keyword evidence="3" id="KW-1185">Reference proteome</keyword>